<name>Q3A7E8_SYNC1</name>
<dbReference type="Gene3D" id="1.10.357.10">
    <property type="entry name" value="Tetracycline Repressor, domain 2"/>
    <property type="match status" value="1"/>
</dbReference>
<dbReference type="SUPFAM" id="SSF46689">
    <property type="entry name" value="Homeodomain-like"/>
    <property type="match status" value="1"/>
</dbReference>
<gene>
    <name evidence="6" type="ordered locus">Pcar_0436</name>
</gene>
<evidence type="ECO:0000256" key="4">
    <source>
        <dbReference type="PROSITE-ProRule" id="PRU00335"/>
    </source>
</evidence>
<evidence type="ECO:0000313" key="6">
    <source>
        <dbReference type="EMBL" id="ABA87696.1"/>
    </source>
</evidence>
<dbReference type="PRINTS" id="PR00455">
    <property type="entry name" value="HTHTETR"/>
</dbReference>
<evidence type="ECO:0000256" key="1">
    <source>
        <dbReference type="ARBA" id="ARBA00023015"/>
    </source>
</evidence>
<dbReference type="RefSeq" id="WP_011340118.1">
    <property type="nucleotide sequence ID" value="NC_007498.2"/>
</dbReference>
<dbReference type="KEGG" id="pca:Pcar_0436"/>
<dbReference type="EMBL" id="CP000142">
    <property type="protein sequence ID" value="ABA87696.1"/>
    <property type="molecule type" value="Genomic_DNA"/>
</dbReference>
<keyword evidence="2 4" id="KW-0238">DNA-binding</keyword>
<dbReference type="InterPro" id="IPR036271">
    <property type="entry name" value="Tet_transcr_reg_TetR-rel_C_sf"/>
</dbReference>
<reference evidence="6 7" key="2">
    <citation type="journal article" date="2012" name="BMC Genomics">
        <title>The genome of Pelobacter carbinolicus reveals surprising metabolic capabilities and physiological features.</title>
        <authorList>
            <person name="Aklujkar M."/>
            <person name="Haveman S.A."/>
            <person name="Didonato R.Jr."/>
            <person name="Chertkov O."/>
            <person name="Han C.S."/>
            <person name="Land M.L."/>
            <person name="Brown P."/>
            <person name="Lovley D.R."/>
        </authorList>
    </citation>
    <scope>NUCLEOTIDE SEQUENCE [LARGE SCALE GENOMIC DNA]</scope>
    <source>
        <strain evidence="7">DSM 2380 / NBRC 103641 / GraBd1</strain>
    </source>
</reference>
<sequence>MEKRDTREHILRIGMDLMARQGYGATGIGAILSRAEVPKGSFYHYFPSKEAFGLAIIDRFAHRYEEKLLAFLRDDKLAPLERIRAYLDAIAQRLDNGGCDRGCLAGNLGQELAACNQTFRRRLQHLFDSWQEHLANCLAAAQAHGHMSADISSSQLAGVVLNGLEGAILRAKVQCSAEPVREFIDVLFSRLLR</sequence>
<dbReference type="Proteomes" id="UP000002534">
    <property type="component" value="Chromosome"/>
</dbReference>
<dbReference type="InterPro" id="IPR001647">
    <property type="entry name" value="HTH_TetR"/>
</dbReference>
<dbReference type="PROSITE" id="PS50977">
    <property type="entry name" value="HTH_TETR_2"/>
    <property type="match status" value="1"/>
</dbReference>
<dbReference type="Pfam" id="PF00440">
    <property type="entry name" value="TetR_N"/>
    <property type="match status" value="1"/>
</dbReference>
<dbReference type="AlphaFoldDB" id="Q3A7E8"/>
<proteinExistence type="predicted"/>
<dbReference type="HOGENOM" id="CLU_069356_28_1_7"/>
<dbReference type="STRING" id="338963.Pcar_0436"/>
<organism evidence="6 7">
    <name type="scientific">Syntrophotalea carbinolica (strain DSM 2380 / NBRC 103641 / GraBd1)</name>
    <name type="common">Pelobacter carbinolicus</name>
    <dbReference type="NCBI Taxonomy" id="338963"/>
    <lineage>
        <taxon>Bacteria</taxon>
        <taxon>Pseudomonadati</taxon>
        <taxon>Thermodesulfobacteriota</taxon>
        <taxon>Desulfuromonadia</taxon>
        <taxon>Desulfuromonadales</taxon>
        <taxon>Syntrophotaleaceae</taxon>
        <taxon>Syntrophotalea</taxon>
    </lineage>
</organism>
<feature type="domain" description="HTH tetR-type" evidence="5">
    <location>
        <begin position="4"/>
        <end position="64"/>
    </location>
</feature>
<dbReference type="Pfam" id="PF16925">
    <property type="entry name" value="TetR_C_13"/>
    <property type="match status" value="1"/>
</dbReference>
<evidence type="ECO:0000259" key="5">
    <source>
        <dbReference type="PROSITE" id="PS50977"/>
    </source>
</evidence>
<protein>
    <submittedName>
        <fullName evidence="6">Transcriptional regulator, TetR family</fullName>
    </submittedName>
</protein>
<dbReference type="InterPro" id="IPR011075">
    <property type="entry name" value="TetR_C"/>
</dbReference>
<dbReference type="SUPFAM" id="SSF48498">
    <property type="entry name" value="Tetracyclin repressor-like, C-terminal domain"/>
    <property type="match status" value="1"/>
</dbReference>
<keyword evidence="3" id="KW-0804">Transcription</keyword>
<dbReference type="PANTHER" id="PTHR47506:SF6">
    <property type="entry name" value="HTH-TYPE TRANSCRIPTIONAL REPRESSOR NEMR"/>
    <property type="match status" value="1"/>
</dbReference>
<accession>Q3A7E8</accession>
<dbReference type="OrthoDB" id="9793734at2"/>
<keyword evidence="7" id="KW-1185">Reference proteome</keyword>
<dbReference type="eggNOG" id="COG1309">
    <property type="taxonomic scope" value="Bacteria"/>
</dbReference>
<reference evidence="7" key="1">
    <citation type="submission" date="2005-10" db="EMBL/GenBank/DDBJ databases">
        <title>Complete sequence of Pelobacter carbinolicus DSM 2380.</title>
        <authorList>
            <person name="Copeland A."/>
            <person name="Lucas S."/>
            <person name="Lapidus A."/>
            <person name="Barry K."/>
            <person name="Detter J.C."/>
            <person name="Glavina T."/>
            <person name="Hammon N."/>
            <person name="Israni S."/>
            <person name="Pitluck S."/>
            <person name="Chertkov O."/>
            <person name="Schmutz J."/>
            <person name="Larimer F."/>
            <person name="Land M."/>
            <person name="Kyrpides N."/>
            <person name="Ivanova N."/>
            <person name="Richardson P."/>
        </authorList>
    </citation>
    <scope>NUCLEOTIDE SEQUENCE [LARGE SCALE GENOMIC DNA]</scope>
    <source>
        <strain evidence="7">DSM 2380 / NBRC 103641 / GraBd1</strain>
    </source>
</reference>
<keyword evidence="1" id="KW-0805">Transcription regulation</keyword>
<evidence type="ECO:0000256" key="3">
    <source>
        <dbReference type="ARBA" id="ARBA00023163"/>
    </source>
</evidence>
<dbReference type="PANTHER" id="PTHR47506">
    <property type="entry name" value="TRANSCRIPTIONAL REGULATORY PROTEIN"/>
    <property type="match status" value="1"/>
</dbReference>
<feature type="DNA-binding region" description="H-T-H motif" evidence="4">
    <location>
        <begin position="27"/>
        <end position="46"/>
    </location>
</feature>
<evidence type="ECO:0000313" key="7">
    <source>
        <dbReference type="Proteomes" id="UP000002534"/>
    </source>
</evidence>
<dbReference type="InterPro" id="IPR009057">
    <property type="entry name" value="Homeodomain-like_sf"/>
</dbReference>
<dbReference type="GO" id="GO:0003677">
    <property type="term" value="F:DNA binding"/>
    <property type="evidence" value="ECO:0007669"/>
    <property type="project" value="UniProtKB-UniRule"/>
</dbReference>
<evidence type="ECO:0000256" key="2">
    <source>
        <dbReference type="ARBA" id="ARBA00023125"/>
    </source>
</evidence>